<name>A0A915DVA2_9BILA</name>
<accession>A0A915DVA2</accession>
<reference evidence="2" key="1">
    <citation type="submission" date="2022-11" db="UniProtKB">
        <authorList>
            <consortium name="WormBaseParasite"/>
        </authorList>
    </citation>
    <scope>IDENTIFICATION</scope>
</reference>
<dbReference type="AlphaFoldDB" id="A0A915DVA2"/>
<evidence type="ECO:0000313" key="1">
    <source>
        <dbReference type="Proteomes" id="UP000887574"/>
    </source>
</evidence>
<keyword evidence="1" id="KW-1185">Reference proteome</keyword>
<proteinExistence type="predicted"/>
<dbReference type="Proteomes" id="UP000887574">
    <property type="component" value="Unplaced"/>
</dbReference>
<dbReference type="WBParaSite" id="jg23551">
    <property type="protein sequence ID" value="jg23551"/>
    <property type="gene ID" value="jg23551"/>
</dbReference>
<protein>
    <submittedName>
        <fullName evidence="2">Uncharacterized protein</fullName>
    </submittedName>
</protein>
<organism evidence="1 2">
    <name type="scientific">Ditylenchus dipsaci</name>
    <dbReference type="NCBI Taxonomy" id="166011"/>
    <lineage>
        <taxon>Eukaryota</taxon>
        <taxon>Metazoa</taxon>
        <taxon>Ecdysozoa</taxon>
        <taxon>Nematoda</taxon>
        <taxon>Chromadorea</taxon>
        <taxon>Rhabditida</taxon>
        <taxon>Tylenchina</taxon>
        <taxon>Tylenchomorpha</taxon>
        <taxon>Sphaerularioidea</taxon>
        <taxon>Anguinidae</taxon>
        <taxon>Anguininae</taxon>
        <taxon>Ditylenchus</taxon>
    </lineage>
</organism>
<sequence>MSFQVSLWGILEEGNAPAVTKISDDSAPSPVKQPELQKVSMSEELGRGADLISSCKYSPVKVEEKEVMHSTAAKGAGKRSRSNLLLVVGRSRLLLVLLLS</sequence>
<evidence type="ECO:0000313" key="2">
    <source>
        <dbReference type="WBParaSite" id="jg23551"/>
    </source>
</evidence>